<dbReference type="AlphaFoldDB" id="V9E643"/>
<reference evidence="1 2" key="1">
    <citation type="submission" date="2013-11" db="EMBL/GenBank/DDBJ databases">
        <title>The Genome Sequence of Phytophthora parasitica P1569.</title>
        <authorList>
            <consortium name="The Broad Institute Genomics Platform"/>
            <person name="Russ C."/>
            <person name="Tyler B."/>
            <person name="Panabieres F."/>
            <person name="Shan W."/>
            <person name="Tripathy S."/>
            <person name="Grunwald N."/>
            <person name="Machado M."/>
            <person name="Johnson C.S."/>
            <person name="Arredondo F."/>
            <person name="Hong C."/>
            <person name="Coffey M."/>
            <person name="Young S.K."/>
            <person name="Zeng Q."/>
            <person name="Gargeya S."/>
            <person name="Fitzgerald M."/>
            <person name="Abouelleil A."/>
            <person name="Alvarado L."/>
            <person name="Chapman S.B."/>
            <person name="Gainer-Dewar J."/>
            <person name="Goldberg J."/>
            <person name="Griggs A."/>
            <person name="Gujja S."/>
            <person name="Hansen M."/>
            <person name="Howarth C."/>
            <person name="Imamovic A."/>
            <person name="Ireland A."/>
            <person name="Larimer J."/>
            <person name="McCowan C."/>
            <person name="Murphy C."/>
            <person name="Pearson M."/>
            <person name="Poon T.W."/>
            <person name="Priest M."/>
            <person name="Roberts A."/>
            <person name="Saif S."/>
            <person name="Shea T."/>
            <person name="Sykes S."/>
            <person name="Wortman J."/>
            <person name="Nusbaum C."/>
            <person name="Birren B."/>
        </authorList>
    </citation>
    <scope>NUCLEOTIDE SEQUENCE [LARGE SCALE GENOMIC DNA]</scope>
    <source>
        <strain evidence="1 2">P1569</strain>
    </source>
</reference>
<evidence type="ECO:0000313" key="2">
    <source>
        <dbReference type="Proteomes" id="UP000018721"/>
    </source>
</evidence>
<keyword evidence="2" id="KW-1185">Reference proteome</keyword>
<comment type="caution">
    <text evidence="1">The sequence shown here is derived from an EMBL/GenBank/DDBJ whole genome shotgun (WGS) entry which is preliminary data.</text>
</comment>
<gene>
    <name evidence="1" type="ORF">F443_18979</name>
</gene>
<dbReference type="Proteomes" id="UP000018721">
    <property type="component" value="Unassembled WGS sequence"/>
</dbReference>
<sequence>MFIATIHAMLLQSTEPCSQLYCLWHVTLGVYELAETASIRPKIRFQRTADEAPTSGRRTDINS</sequence>
<name>V9E643_PHYNI</name>
<proteinExistence type="predicted"/>
<dbReference type="EMBL" id="ANIZ01003316">
    <property type="protein sequence ID" value="ETI34544.1"/>
    <property type="molecule type" value="Genomic_DNA"/>
</dbReference>
<evidence type="ECO:0000313" key="1">
    <source>
        <dbReference type="EMBL" id="ETI34544.1"/>
    </source>
</evidence>
<dbReference type="HOGENOM" id="CLU_2890685_0_0_1"/>
<organism evidence="1 2">
    <name type="scientific">Phytophthora nicotianae P1569</name>
    <dbReference type="NCBI Taxonomy" id="1317065"/>
    <lineage>
        <taxon>Eukaryota</taxon>
        <taxon>Sar</taxon>
        <taxon>Stramenopiles</taxon>
        <taxon>Oomycota</taxon>
        <taxon>Peronosporomycetes</taxon>
        <taxon>Peronosporales</taxon>
        <taxon>Peronosporaceae</taxon>
        <taxon>Phytophthora</taxon>
    </lineage>
</organism>
<protein>
    <submittedName>
        <fullName evidence="1">Uncharacterized protein</fullName>
    </submittedName>
</protein>
<accession>V9E643</accession>